<keyword evidence="3" id="KW-1185">Reference proteome</keyword>
<dbReference type="Proteomes" id="UP001373714">
    <property type="component" value="Unassembled WGS sequence"/>
</dbReference>
<dbReference type="EMBL" id="JAVHNS010000002">
    <property type="protein sequence ID" value="KAK6362028.1"/>
    <property type="molecule type" value="Genomic_DNA"/>
</dbReference>
<comment type="caution">
    <text evidence="2">The sequence shown here is derived from an EMBL/GenBank/DDBJ whole genome shotgun (WGS) entry which is preliminary data.</text>
</comment>
<evidence type="ECO:0008006" key="4">
    <source>
        <dbReference type="Google" id="ProtNLM"/>
    </source>
</evidence>
<evidence type="ECO:0000256" key="1">
    <source>
        <dbReference type="SAM" id="MobiDB-lite"/>
    </source>
</evidence>
<dbReference type="AlphaFoldDB" id="A0AAV9VJL8"/>
<gene>
    <name evidence="2" type="ORF">TWF730_005731</name>
</gene>
<accession>A0AAV9VJL8</accession>
<organism evidence="2 3">
    <name type="scientific">Orbilia blumenaviensis</name>
    <dbReference type="NCBI Taxonomy" id="1796055"/>
    <lineage>
        <taxon>Eukaryota</taxon>
        <taxon>Fungi</taxon>
        <taxon>Dikarya</taxon>
        <taxon>Ascomycota</taxon>
        <taxon>Pezizomycotina</taxon>
        <taxon>Orbiliomycetes</taxon>
        <taxon>Orbiliales</taxon>
        <taxon>Orbiliaceae</taxon>
        <taxon>Orbilia</taxon>
    </lineage>
</organism>
<feature type="region of interest" description="Disordered" evidence="1">
    <location>
        <begin position="259"/>
        <end position="327"/>
    </location>
</feature>
<proteinExistence type="predicted"/>
<name>A0AAV9VJL8_9PEZI</name>
<reference evidence="2 3" key="1">
    <citation type="submission" date="2019-10" db="EMBL/GenBank/DDBJ databases">
        <authorList>
            <person name="Palmer J.M."/>
        </authorList>
    </citation>
    <scope>NUCLEOTIDE SEQUENCE [LARGE SCALE GENOMIC DNA]</scope>
    <source>
        <strain evidence="2 3">TWF730</strain>
    </source>
</reference>
<evidence type="ECO:0000313" key="3">
    <source>
        <dbReference type="Proteomes" id="UP001373714"/>
    </source>
</evidence>
<protein>
    <recommendedName>
        <fullName evidence="4">PH domain-containing protein</fullName>
    </recommendedName>
</protein>
<sequence>MQVQHITTMEGILSVPPERNLLSRGNWKVRACRFSKRLYQQPGVDIAFLQHRYVVLGPRKVLSNTSAPRKMSAVGVSYDDDLGSVEDVFSNHSEDDYPSRYFPDMRLSIYRQRMDPEPIVSYSLDCVTSCYVGDIAHRKAFSSMSKTTYNPLCPTLVVNLQLDTSFPSARRKGMDSPTASVSQLYEPDDGKLTLFFRSGPKDTPLTIWCREIQSHIRTTHSRRSSSVTFGGDKAISSRHSYRNTTYDLKIAEDEWEEEHLDDHHHDHHHHGHPMISTNRSSEESGESSRSSSTGVPRPISTLTMHEFGPGPSMSTNQSPIDPHEMSPSVGSEYMACASLSSSPRRETILDRAFSMNYIPSSPTTSTHSHFLSTPPLGSVARFEAVAADTSLARDYRYSSRDVDPSVMPASFFQFK</sequence>
<evidence type="ECO:0000313" key="2">
    <source>
        <dbReference type="EMBL" id="KAK6362028.1"/>
    </source>
</evidence>